<dbReference type="EMBL" id="BMTL01000008">
    <property type="protein sequence ID" value="GGR83862.1"/>
    <property type="molecule type" value="Genomic_DNA"/>
</dbReference>
<dbReference type="SUPFAM" id="SSF54862">
    <property type="entry name" value="4Fe-4S ferredoxins"/>
    <property type="match status" value="1"/>
</dbReference>
<accession>A0A918L2Z5</accession>
<dbReference type="Proteomes" id="UP000606194">
    <property type="component" value="Unassembled WGS sequence"/>
</dbReference>
<sequence length="70" mass="7722">MTRTRTLRIDRIACTGQGLCAELLPELIDLDEWGYPIAGDPAVPDRLRTHARRAVAACPRLALHTDDDPA</sequence>
<proteinExistence type="predicted"/>
<comment type="caution">
    <text evidence="1">The sequence shown here is derived from an EMBL/GenBank/DDBJ whole genome shotgun (WGS) entry which is preliminary data.</text>
</comment>
<gene>
    <name evidence="1" type="ORF">GCM10010269_23710</name>
</gene>
<reference evidence="1" key="2">
    <citation type="submission" date="2020-09" db="EMBL/GenBank/DDBJ databases">
        <authorList>
            <person name="Sun Q."/>
            <person name="Ohkuma M."/>
        </authorList>
    </citation>
    <scope>NUCLEOTIDE SEQUENCE</scope>
    <source>
        <strain evidence="1">JCM 4386</strain>
    </source>
</reference>
<keyword evidence="2" id="KW-1185">Reference proteome</keyword>
<dbReference type="RefSeq" id="WP_190149172.1">
    <property type="nucleotide sequence ID" value="NZ_BMTL01000008.1"/>
</dbReference>
<name>A0A918L2Z5_9ACTN</name>
<reference evidence="1" key="1">
    <citation type="journal article" date="2014" name="Int. J. Syst. Evol. Microbiol.">
        <title>Complete genome sequence of Corynebacterium casei LMG S-19264T (=DSM 44701T), isolated from a smear-ripened cheese.</title>
        <authorList>
            <consortium name="US DOE Joint Genome Institute (JGI-PGF)"/>
            <person name="Walter F."/>
            <person name="Albersmeier A."/>
            <person name="Kalinowski J."/>
            <person name="Ruckert C."/>
        </authorList>
    </citation>
    <scope>NUCLEOTIDE SEQUENCE</scope>
    <source>
        <strain evidence="1">JCM 4386</strain>
    </source>
</reference>
<evidence type="ECO:0008006" key="3">
    <source>
        <dbReference type="Google" id="ProtNLM"/>
    </source>
</evidence>
<dbReference type="AlphaFoldDB" id="A0A918L2Z5"/>
<organism evidence="1 2">
    <name type="scientific">Streptomyces humidus</name>
    <dbReference type="NCBI Taxonomy" id="52259"/>
    <lineage>
        <taxon>Bacteria</taxon>
        <taxon>Bacillati</taxon>
        <taxon>Actinomycetota</taxon>
        <taxon>Actinomycetes</taxon>
        <taxon>Kitasatosporales</taxon>
        <taxon>Streptomycetaceae</taxon>
        <taxon>Streptomyces</taxon>
    </lineage>
</organism>
<evidence type="ECO:0000313" key="1">
    <source>
        <dbReference type="EMBL" id="GGR83862.1"/>
    </source>
</evidence>
<protein>
    <recommendedName>
        <fullName evidence="3">Ferredoxin</fullName>
    </recommendedName>
</protein>
<dbReference type="Pfam" id="PF13459">
    <property type="entry name" value="Fer4_15"/>
    <property type="match status" value="1"/>
</dbReference>
<dbReference type="Gene3D" id="3.30.70.20">
    <property type="match status" value="1"/>
</dbReference>
<evidence type="ECO:0000313" key="2">
    <source>
        <dbReference type="Proteomes" id="UP000606194"/>
    </source>
</evidence>